<feature type="domain" description="Response regulatory" evidence="11">
    <location>
        <begin position="733"/>
        <end position="849"/>
    </location>
</feature>
<name>A0A934WAI7_9BURK</name>
<keyword evidence="8" id="KW-0472">Membrane</keyword>
<dbReference type="InterPro" id="IPR003594">
    <property type="entry name" value="HATPase_dom"/>
</dbReference>
<dbReference type="InterPro" id="IPR011006">
    <property type="entry name" value="CheY-like_superfamily"/>
</dbReference>
<dbReference type="InterPro" id="IPR005467">
    <property type="entry name" value="His_kinase_dom"/>
</dbReference>
<evidence type="ECO:0000256" key="8">
    <source>
        <dbReference type="ARBA" id="ARBA00023136"/>
    </source>
</evidence>
<dbReference type="InterPro" id="IPR036890">
    <property type="entry name" value="HATPase_C_sf"/>
</dbReference>
<evidence type="ECO:0000256" key="6">
    <source>
        <dbReference type="ARBA" id="ARBA00022777"/>
    </source>
</evidence>
<evidence type="ECO:0000256" key="9">
    <source>
        <dbReference type="PROSITE-ProRule" id="PRU00169"/>
    </source>
</evidence>
<evidence type="ECO:0000256" key="3">
    <source>
        <dbReference type="ARBA" id="ARBA00012438"/>
    </source>
</evidence>
<dbReference type="Pfam" id="PF13185">
    <property type="entry name" value="GAF_2"/>
    <property type="match status" value="1"/>
</dbReference>
<dbReference type="InterPro" id="IPR003018">
    <property type="entry name" value="GAF"/>
</dbReference>
<dbReference type="SUPFAM" id="SSF52172">
    <property type="entry name" value="CheY-like"/>
    <property type="match status" value="1"/>
</dbReference>
<dbReference type="SMART" id="SM00388">
    <property type="entry name" value="HisKA"/>
    <property type="match status" value="1"/>
</dbReference>
<dbReference type="Pfam" id="PF00512">
    <property type="entry name" value="HisKA"/>
    <property type="match status" value="1"/>
</dbReference>
<evidence type="ECO:0000256" key="7">
    <source>
        <dbReference type="ARBA" id="ARBA00023012"/>
    </source>
</evidence>
<dbReference type="PANTHER" id="PTHR43547">
    <property type="entry name" value="TWO-COMPONENT HISTIDINE KINASE"/>
    <property type="match status" value="1"/>
</dbReference>
<accession>A0A934WAI7</accession>
<reference evidence="12" key="1">
    <citation type="submission" date="2021-01" db="EMBL/GenBank/DDBJ databases">
        <title>Genome sequence of strain Noviherbaspirillum sp. DKR-6.</title>
        <authorList>
            <person name="Chaudhary D.K."/>
        </authorList>
    </citation>
    <scope>NUCLEOTIDE SEQUENCE</scope>
    <source>
        <strain evidence="12">DKR-6</strain>
    </source>
</reference>
<evidence type="ECO:0000313" key="13">
    <source>
        <dbReference type="Proteomes" id="UP000622890"/>
    </source>
</evidence>
<dbReference type="CDD" id="cd17580">
    <property type="entry name" value="REC_2_DhkD-like"/>
    <property type="match status" value="1"/>
</dbReference>
<dbReference type="PRINTS" id="PR00344">
    <property type="entry name" value="BCTRLSENSOR"/>
</dbReference>
<keyword evidence="5" id="KW-0808">Transferase</keyword>
<comment type="subcellular location">
    <subcellularLocation>
        <location evidence="2">Cell inner membrane</location>
        <topology evidence="2">Multi-pass membrane protein</topology>
    </subcellularLocation>
</comment>
<dbReference type="PROSITE" id="PS50110">
    <property type="entry name" value="RESPONSE_REGULATORY"/>
    <property type="match status" value="1"/>
</dbReference>
<dbReference type="SUPFAM" id="SSF47384">
    <property type="entry name" value="Homodimeric domain of signal transducing histidine kinase"/>
    <property type="match status" value="1"/>
</dbReference>
<dbReference type="FunFam" id="3.30.565.10:FF:000006">
    <property type="entry name" value="Sensor histidine kinase WalK"/>
    <property type="match status" value="1"/>
</dbReference>
<dbReference type="PROSITE" id="PS50109">
    <property type="entry name" value="HIS_KIN"/>
    <property type="match status" value="1"/>
</dbReference>
<dbReference type="PANTHER" id="PTHR43547:SF2">
    <property type="entry name" value="HYBRID SIGNAL TRANSDUCTION HISTIDINE KINASE C"/>
    <property type="match status" value="1"/>
</dbReference>
<evidence type="ECO:0000313" key="12">
    <source>
        <dbReference type="EMBL" id="MBK4739104.1"/>
    </source>
</evidence>
<dbReference type="InterPro" id="IPR001789">
    <property type="entry name" value="Sig_transdc_resp-reg_receiver"/>
</dbReference>
<dbReference type="GO" id="GO:0000155">
    <property type="term" value="F:phosphorelay sensor kinase activity"/>
    <property type="evidence" value="ECO:0007669"/>
    <property type="project" value="InterPro"/>
</dbReference>
<evidence type="ECO:0000256" key="1">
    <source>
        <dbReference type="ARBA" id="ARBA00000085"/>
    </source>
</evidence>
<feature type="modified residue" description="4-aspartylphosphate" evidence="9">
    <location>
        <position position="782"/>
    </location>
</feature>
<dbReference type="Pfam" id="PF00072">
    <property type="entry name" value="Response_reg"/>
    <property type="match status" value="1"/>
</dbReference>
<dbReference type="Pfam" id="PF02518">
    <property type="entry name" value="HATPase_c"/>
    <property type="match status" value="1"/>
</dbReference>
<dbReference type="FunFam" id="1.10.287.130:FF:000001">
    <property type="entry name" value="Two-component sensor histidine kinase"/>
    <property type="match status" value="1"/>
</dbReference>
<keyword evidence="13" id="KW-1185">Reference proteome</keyword>
<protein>
    <recommendedName>
        <fullName evidence="3">histidine kinase</fullName>
        <ecNumber evidence="3">2.7.13.3</ecNumber>
    </recommendedName>
</protein>
<evidence type="ECO:0000256" key="5">
    <source>
        <dbReference type="ARBA" id="ARBA00022679"/>
    </source>
</evidence>
<dbReference type="EC" id="2.7.13.3" evidence="3"/>
<keyword evidence="4 9" id="KW-0597">Phosphoprotein</keyword>
<keyword evidence="6" id="KW-0418">Kinase</keyword>
<dbReference type="EMBL" id="JAEPBG010000038">
    <property type="protein sequence ID" value="MBK4739104.1"/>
    <property type="molecule type" value="Genomic_DNA"/>
</dbReference>
<dbReference type="InterPro" id="IPR003661">
    <property type="entry name" value="HisK_dim/P_dom"/>
</dbReference>
<dbReference type="InterPro" id="IPR029016">
    <property type="entry name" value="GAF-like_dom_sf"/>
</dbReference>
<dbReference type="Gene3D" id="3.30.450.40">
    <property type="match status" value="1"/>
</dbReference>
<dbReference type="SMART" id="SM00448">
    <property type="entry name" value="REC"/>
    <property type="match status" value="1"/>
</dbReference>
<feature type="domain" description="Histidine kinase" evidence="10">
    <location>
        <begin position="491"/>
        <end position="709"/>
    </location>
</feature>
<dbReference type="InterPro" id="IPR036097">
    <property type="entry name" value="HisK_dim/P_sf"/>
</dbReference>
<evidence type="ECO:0000259" key="11">
    <source>
        <dbReference type="PROSITE" id="PS50110"/>
    </source>
</evidence>
<proteinExistence type="predicted"/>
<dbReference type="Gene3D" id="1.10.287.130">
    <property type="match status" value="1"/>
</dbReference>
<keyword evidence="7" id="KW-0902">Two-component regulatory system</keyword>
<organism evidence="12 13">
    <name type="scientific">Noviherbaspirillum pedocola</name>
    <dbReference type="NCBI Taxonomy" id="2801341"/>
    <lineage>
        <taxon>Bacteria</taxon>
        <taxon>Pseudomonadati</taxon>
        <taxon>Pseudomonadota</taxon>
        <taxon>Betaproteobacteria</taxon>
        <taxon>Burkholderiales</taxon>
        <taxon>Oxalobacteraceae</taxon>
        <taxon>Noviherbaspirillum</taxon>
    </lineage>
</organism>
<evidence type="ECO:0000259" key="10">
    <source>
        <dbReference type="PROSITE" id="PS50109"/>
    </source>
</evidence>
<comment type="catalytic activity">
    <reaction evidence="1">
        <text>ATP + protein L-histidine = ADP + protein N-phospho-L-histidine.</text>
        <dbReference type="EC" id="2.7.13.3"/>
    </reaction>
</comment>
<dbReference type="GO" id="GO:0005886">
    <property type="term" value="C:plasma membrane"/>
    <property type="evidence" value="ECO:0007669"/>
    <property type="project" value="UniProtKB-SubCell"/>
</dbReference>
<evidence type="ECO:0000256" key="2">
    <source>
        <dbReference type="ARBA" id="ARBA00004429"/>
    </source>
</evidence>
<dbReference type="CDD" id="cd00082">
    <property type="entry name" value="HisKA"/>
    <property type="match status" value="1"/>
</dbReference>
<gene>
    <name evidence="12" type="ORF">JJB74_31270</name>
</gene>
<dbReference type="Pfam" id="PF14417">
    <property type="entry name" value="MEDS"/>
    <property type="match status" value="1"/>
</dbReference>
<dbReference type="Gene3D" id="3.30.565.10">
    <property type="entry name" value="Histidine kinase-like ATPase, C-terminal domain"/>
    <property type="match status" value="1"/>
</dbReference>
<dbReference type="SUPFAM" id="SSF55874">
    <property type="entry name" value="ATPase domain of HSP90 chaperone/DNA topoisomerase II/histidine kinase"/>
    <property type="match status" value="1"/>
</dbReference>
<dbReference type="InterPro" id="IPR025847">
    <property type="entry name" value="MEDS_domain"/>
</dbReference>
<dbReference type="InterPro" id="IPR004358">
    <property type="entry name" value="Sig_transdc_His_kin-like_C"/>
</dbReference>
<dbReference type="AlphaFoldDB" id="A0A934WAI7"/>
<dbReference type="Proteomes" id="UP000622890">
    <property type="component" value="Unassembled WGS sequence"/>
</dbReference>
<dbReference type="SUPFAM" id="SSF55781">
    <property type="entry name" value="GAF domain-like"/>
    <property type="match status" value="1"/>
</dbReference>
<comment type="caution">
    <text evidence="12">The sequence shown here is derived from an EMBL/GenBank/DDBJ whole genome shotgun (WGS) entry which is preliminary data.</text>
</comment>
<sequence length="851" mass="93427">MGTFFKTRAFLCVKYLIMADGAKITTTDAAKLRRTAVKASMLNNLKNAIPAKAPSGLSCCGDLDWGSHFCHLYETPQDLIDTLVPFFVAGITHNEKCIWVTSEPLVSADAITALAQKIPNLPDLIAGGKIQIIDHADWYLRANETKPHSLLQVWLDAEVKALADGFSGLRVTGNMTFIESREQWDAFEEYERQVSETFVGHKIIALCSYHLGKTTGTDILDVVQNHNFAVARRKGAWEMIENAATKLAKQELLKVNEKLEQNVTARTADLQEALASIAHKKRELEVALATRDEGQKQLETELEDARLVHTISATLVSEEVMEAFYHKLVEAAAVVMRSDFATLQRFDRERESLELIAHRGFDDQAQAFWKWVPPQRPTSCGMSLHQTRRVIVPDFETWEYSAGEDLDAFRAGGVASAQSTPLLSRSGALVGMISTHWKVPHEPSERDLRMIDIIARQAADLIERNMATEALQAQAKCLQEADRRKDEFLAMLAHELRNPLAPISAAAELLQRVKLDEDRVRKTSAVIGRQVSHMTGLIDDLLDVSRVTRGLIELDKVELDIQHVVNEAVEQVTPLIRSRGHELTMRLAMQSAMVQGDKKRLVQVLANILNNAAKYTAEGGHLALRTSVQDQEVLIEVTDDGIGMTPETAKYAFDLFAQAERSSDRSSGGLGLGLALVKSLVELHGGSVTCKSSGLGQGSTFSICLPRLAVQRQLASRPAGVSVALATPAASLKILLVDDNVDAAEMLKLLLESMGHDVLVEHGPLRALEQARLYKPQVCLVDIGLPEIDGNEVARRLRAQPENTDAVLVAVTGYGQESDRASTLAAGFGHHLVKPVDTTALTSILSAISKS</sequence>
<evidence type="ECO:0000256" key="4">
    <source>
        <dbReference type="ARBA" id="ARBA00022553"/>
    </source>
</evidence>
<dbReference type="SMART" id="SM00387">
    <property type="entry name" value="HATPase_c"/>
    <property type="match status" value="1"/>
</dbReference>
<dbReference type="RefSeq" id="WP_200598473.1">
    <property type="nucleotide sequence ID" value="NZ_JAEPBG010000038.1"/>
</dbReference>
<dbReference type="Gene3D" id="3.40.50.2300">
    <property type="match status" value="1"/>
</dbReference>